<name>A0A0N8SRS9_PSESX</name>
<dbReference type="RefSeq" id="WP_057458366.1">
    <property type="nucleotide sequence ID" value="NZ_LJRH01000365.1"/>
</dbReference>
<comment type="caution">
    <text evidence="1">The sequence shown here is derived from an EMBL/GenBank/DDBJ whole genome shotgun (WGS) entry which is preliminary data.</text>
</comment>
<dbReference type="Proteomes" id="UP000268096">
    <property type="component" value="Unassembled WGS sequence"/>
</dbReference>
<organism evidence="1 2">
    <name type="scientific">Pseudomonas syringae pv. solidagae</name>
    <dbReference type="NCBI Taxonomy" id="264458"/>
    <lineage>
        <taxon>Bacteria</taxon>
        <taxon>Pseudomonadati</taxon>
        <taxon>Pseudomonadota</taxon>
        <taxon>Gammaproteobacteria</taxon>
        <taxon>Pseudomonadales</taxon>
        <taxon>Pseudomonadaceae</taxon>
        <taxon>Pseudomonas</taxon>
        <taxon>Pseudomonas syringae</taxon>
    </lineage>
</organism>
<dbReference type="SUPFAM" id="SSF117892">
    <property type="entry name" value="Band 7/SPFH domain"/>
    <property type="match status" value="1"/>
</dbReference>
<dbReference type="InterPro" id="IPR036013">
    <property type="entry name" value="Band_7/SPFH_dom_sf"/>
</dbReference>
<evidence type="ECO:0000313" key="2">
    <source>
        <dbReference type="Proteomes" id="UP000268096"/>
    </source>
</evidence>
<dbReference type="EMBL" id="RBTH01000112">
    <property type="protein sequence ID" value="RMT48342.1"/>
    <property type="molecule type" value="Genomic_DNA"/>
</dbReference>
<protein>
    <submittedName>
        <fullName evidence="1">Uncharacterized protein</fullName>
    </submittedName>
</protein>
<sequence>MSDKQSMTIDQVRQERRLLAQQIFEAVEAFNNKTGLTVEYVQLVNVDINTLGEVGRQVLTDVEIELNI</sequence>
<proteinExistence type="predicted"/>
<accession>A0A0N8SRS9</accession>
<gene>
    <name evidence="1" type="ORF">ALP48_00120</name>
</gene>
<evidence type="ECO:0000313" key="1">
    <source>
        <dbReference type="EMBL" id="RMT48342.1"/>
    </source>
</evidence>
<dbReference type="AlphaFoldDB" id="A0A0N8SRS9"/>
<reference evidence="1 2" key="1">
    <citation type="submission" date="2018-08" db="EMBL/GenBank/DDBJ databases">
        <title>Recombination of ecologically and evolutionarily significant loci maintains genetic cohesion in the Pseudomonas syringae species complex.</title>
        <authorList>
            <person name="Dillon M."/>
            <person name="Thakur S."/>
            <person name="Almeida R.N.D."/>
            <person name="Weir B.S."/>
            <person name="Guttman D.S."/>
        </authorList>
    </citation>
    <scope>NUCLEOTIDE SEQUENCE [LARGE SCALE GENOMIC DNA]</scope>
    <source>
        <strain evidence="1 2">ICMP 16926</strain>
    </source>
</reference>